<dbReference type="GO" id="GO:0005524">
    <property type="term" value="F:ATP binding"/>
    <property type="evidence" value="ECO:0007669"/>
    <property type="project" value="UniProtKB-UniRule"/>
</dbReference>
<dbReference type="Pfam" id="PF18604">
    <property type="entry name" value="PreAtp-grasp"/>
    <property type="match status" value="1"/>
</dbReference>
<dbReference type="SUPFAM" id="SSF56059">
    <property type="entry name" value="Glutathione synthetase ATP-binding domain-like"/>
    <property type="match status" value="1"/>
</dbReference>
<keyword evidence="1" id="KW-0067">ATP-binding</keyword>
<sequence>MSTLLIGNPFNEHLIGDLAALPPGARRTGGNSALRMAWLAEPGDVVVVAQHVDPVYLRYLLELKGLDPGSVTVLVPPPGPFGDDVLTRERLLHADFLEKARRLVQDNGIDRVLPYSFNPTVAALTRELDLRDGTPGFGFLDAGGHDLLNSKSAFRALGAGLGLPLPEGVATRSRAEAEAFAATMLSAGEPVIVKQDYNAAAHGNEILAPRPGVPQVGAPRLAVLGGPGEVTRHFDAAWPFYTNGDRDKVVVEHYLAGSVPLGSEFEITAGDVVERHACEMRMEPVFSGIVIPGMETSPDARRAFLDQARALCEPIRAMGYRGLINIDGLAAPDGRVLVGEFNGRLGGTTHLHWLGERLVGPGYLDERLLVTRNRWSVPALDAALSALRAGGLAFDTADRRGVVIMCDHTRASGAVEYCVVAEDAGDAREMEGRLAGLFGPASR</sequence>
<feature type="domain" description="ATP-grasp" evidence="2">
    <location>
        <begin position="155"/>
        <end position="372"/>
    </location>
</feature>
<dbReference type="PROSITE" id="PS50975">
    <property type="entry name" value="ATP_GRASP"/>
    <property type="match status" value="1"/>
</dbReference>
<dbReference type="InterPro" id="IPR041356">
    <property type="entry name" value="PGM1_C"/>
</dbReference>
<dbReference type="GO" id="GO:0046872">
    <property type="term" value="F:metal ion binding"/>
    <property type="evidence" value="ECO:0007669"/>
    <property type="project" value="InterPro"/>
</dbReference>
<dbReference type="InterPro" id="IPR040754">
    <property type="entry name" value="PreAtp-grasp"/>
</dbReference>
<dbReference type="Pfam" id="PF18105">
    <property type="entry name" value="PGM1_C"/>
    <property type="match status" value="1"/>
</dbReference>
<gene>
    <name evidence="3" type="ORF">HNR61_008083</name>
</gene>
<keyword evidence="1" id="KW-0547">Nucleotide-binding</keyword>
<dbReference type="AlphaFoldDB" id="A0A7W3LXY6"/>
<comment type="caution">
    <text evidence="3">The sequence shown here is derived from an EMBL/GenBank/DDBJ whole genome shotgun (WGS) entry which is preliminary data.</text>
</comment>
<keyword evidence="4" id="KW-1185">Reference proteome</keyword>
<reference evidence="3 4" key="1">
    <citation type="submission" date="2020-08" db="EMBL/GenBank/DDBJ databases">
        <title>Genomic Encyclopedia of Type Strains, Phase IV (KMG-IV): sequencing the most valuable type-strain genomes for metagenomic binning, comparative biology and taxonomic classification.</title>
        <authorList>
            <person name="Goeker M."/>
        </authorList>
    </citation>
    <scope>NUCLEOTIDE SEQUENCE [LARGE SCALE GENOMIC DNA]</scope>
    <source>
        <strain evidence="3 4">DSM 44197</strain>
    </source>
</reference>
<proteinExistence type="predicted"/>
<accession>A0A7W3LXY6</accession>
<evidence type="ECO:0000313" key="4">
    <source>
        <dbReference type="Proteomes" id="UP000572680"/>
    </source>
</evidence>
<dbReference type="Proteomes" id="UP000572680">
    <property type="component" value="Unassembled WGS sequence"/>
</dbReference>
<dbReference type="InterPro" id="IPR011761">
    <property type="entry name" value="ATP-grasp"/>
</dbReference>
<evidence type="ECO:0000256" key="1">
    <source>
        <dbReference type="PROSITE-ProRule" id="PRU00409"/>
    </source>
</evidence>
<dbReference type="Gene3D" id="3.30.470.20">
    <property type="entry name" value="ATP-grasp fold, B domain"/>
    <property type="match status" value="1"/>
</dbReference>
<name>A0A7W3LXY6_ACTNM</name>
<dbReference type="RefSeq" id="WP_182848312.1">
    <property type="nucleotide sequence ID" value="NZ_BAAALP010000048.1"/>
</dbReference>
<evidence type="ECO:0000313" key="3">
    <source>
        <dbReference type="EMBL" id="MBA8956401.1"/>
    </source>
</evidence>
<dbReference type="EMBL" id="JACJIA010000015">
    <property type="protein sequence ID" value="MBA8956401.1"/>
    <property type="molecule type" value="Genomic_DNA"/>
</dbReference>
<organism evidence="3 4">
    <name type="scientific">Actinomadura namibiensis</name>
    <dbReference type="NCBI Taxonomy" id="182080"/>
    <lineage>
        <taxon>Bacteria</taxon>
        <taxon>Bacillati</taxon>
        <taxon>Actinomycetota</taxon>
        <taxon>Actinomycetes</taxon>
        <taxon>Streptosporangiales</taxon>
        <taxon>Thermomonosporaceae</taxon>
        <taxon>Actinomadura</taxon>
    </lineage>
</organism>
<protein>
    <recommendedName>
        <fullName evidence="2">ATP-grasp domain-containing protein</fullName>
    </recommendedName>
</protein>
<evidence type="ECO:0000259" key="2">
    <source>
        <dbReference type="PROSITE" id="PS50975"/>
    </source>
</evidence>